<evidence type="ECO:0000256" key="3">
    <source>
        <dbReference type="ARBA" id="ARBA00022989"/>
    </source>
</evidence>
<evidence type="ECO:0000259" key="8">
    <source>
        <dbReference type="Pfam" id="PF20684"/>
    </source>
</evidence>
<evidence type="ECO:0000313" key="9">
    <source>
        <dbReference type="EMBL" id="EMR65067.1"/>
    </source>
</evidence>
<evidence type="ECO:0000256" key="4">
    <source>
        <dbReference type="ARBA" id="ARBA00023136"/>
    </source>
</evidence>
<gene>
    <name evidence="9" type="ORF">UCREL1_7955</name>
</gene>
<evidence type="ECO:0000313" key="10">
    <source>
        <dbReference type="Proteomes" id="UP000012174"/>
    </source>
</evidence>
<feature type="region of interest" description="Disordered" evidence="6">
    <location>
        <begin position="230"/>
        <end position="254"/>
    </location>
</feature>
<dbReference type="HOGENOM" id="CLU_028200_0_2_1"/>
<comment type="similarity">
    <text evidence="5">Belongs to the SAT4 family.</text>
</comment>
<evidence type="ECO:0000256" key="2">
    <source>
        <dbReference type="ARBA" id="ARBA00022692"/>
    </source>
</evidence>
<sequence>MSENRGPVIEWVTVVLGAVTAIAVTLRLWARAFIVKSLGADDGLICVATLFSWALAIVTSLGTECSVVCITLFFPAQTKHDNGIVVDAPHLKIDAFYLSVSVLGVVTDIATYALPLRLITKLQIPRRQKVGLAVTLCLGACVSSIIRITFLPGGPARADPTWLVAKAVEWSIIEVNVGILAASIPSFKSIAKRYAPYLLGSPNEESSKGTSGSSLSRFLGRSRVGNRPAVELSTFSQHGRRPTAATNERGASTVAVNSSEEALYAAEPWA</sequence>
<protein>
    <submittedName>
        <fullName evidence="9">Putative integral membrane protein</fullName>
    </submittedName>
</protein>
<dbReference type="KEGG" id="ela:UCREL1_7955"/>
<feature type="domain" description="Rhodopsin" evidence="8">
    <location>
        <begin position="56"/>
        <end position="192"/>
    </location>
</feature>
<dbReference type="GO" id="GO:0016020">
    <property type="term" value="C:membrane"/>
    <property type="evidence" value="ECO:0007669"/>
    <property type="project" value="UniProtKB-SubCell"/>
</dbReference>
<feature type="transmembrane region" description="Helical" evidence="7">
    <location>
        <begin position="42"/>
        <end position="75"/>
    </location>
</feature>
<evidence type="ECO:0000256" key="5">
    <source>
        <dbReference type="ARBA" id="ARBA00038359"/>
    </source>
</evidence>
<keyword evidence="4 7" id="KW-0472">Membrane</keyword>
<dbReference type="OMA" id="WARIFIV"/>
<evidence type="ECO:0000256" key="7">
    <source>
        <dbReference type="SAM" id="Phobius"/>
    </source>
</evidence>
<dbReference type="OrthoDB" id="5393606at2759"/>
<evidence type="ECO:0000256" key="1">
    <source>
        <dbReference type="ARBA" id="ARBA00004141"/>
    </source>
</evidence>
<dbReference type="PANTHER" id="PTHR33048:SF114">
    <property type="entry name" value="MEMBRANE PROTEIN PTH11-LIKE, PUTATIVE (AFU_ORTHOLOGUE AFUA_7G06620)-RELATED"/>
    <property type="match status" value="1"/>
</dbReference>
<dbReference type="Proteomes" id="UP000012174">
    <property type="component" value="Unassembled WGS sequence"/>
</dbReference>
<keyword evidence="2 7" id="KW-0812">Transmembrane</keyword>
<dbReference type="eggNOG" id="ENOG502R3ID">
    <property type="taxonomic scope" value="Eukaryota"/>
</dbReference>
<keyword evidence="3 7" id="KW-1133">Transmembrane helix</keyword>
<evidence type="ECO:0000256" key="6">
    <source>
        <dbReference type="SAM" id="MobiDB-lite"/>
    </source>
</evidence>
<accession>M7SLJ8</accession>
<dbReference type="Pfam" id="PF20684">
    <property type="entry name" value="Fung_rhodopsin"/>
    <property type="match status" value="1"/>
</dbReference>
<reference evidence="10" key="1">
    <citation type="journal article" date="2013" name="Genome Announc.">
        <title>Draft genome sequence of the grapevine dieback fungus Eutypa lata UCR-EL1.</title>
        <authorList>
            <person name="Blanco-Ulate B."/>
            <person name="Rolshausen P.E."/>
            <person name="Cantu D."/>
        </authorList>
    </citation>
    <scope>NUCLEOTIDE SEQUENCE [LARGE SCALE GENOMIC DNA]</scope>
    <source>
        <strain evidence="10">UCR-EL1</strain>
    </source>
</reference>
<keyword evidence="10" id="KW-1185">Reference proteome</keyword>
<feature type="transmembrane region" description="Helical" evidence="7">
    <location>
        <begin position="95"/>
        <end position="118"/>
    </location>
</feature>
<dbReference type="InterPro" id="IPR049326">
    <property type="entry name" value="Rhodopsin_dom_fungi"/>
</dbReference>
<dbReference type="InterPro" id="IPR052337">
    <property type="entry name" value="SAT4-like"/>
</dbReference>
<feature type="transmembrane region" description="Helical" evidence="7">
    <location>
        <begin position="130"/>
        <end position="150"/>
    </location>
</feature>
<dbReference type="AlphaFoldDB" id="M7SLJ8"/>
<name>M7SLJ8_EUTLA</name>
<feature type="compositionally biased region" description="Polar residues" evidence="6">
    <location>
        <begin position="244"/>
        <end position="254"/>
    </location>
</feature>
<proteinExistence type="inferred from homology"/>
<dbReference type="EMBL" id="KB706946">
    <property type="protein sequence ID" value="EMR65067.1"/>
    <property type="molecule type" value="Genomic_DNA"/>
</dbReference>
<organism evidence="9 10">
    <name type="scientific">Eutypa lata (strain UCR-EL1)</name>
    <name type="common">Grapevine dieback disease fungus</name>
    <name type="synonym">Eutypa armeniacae</name>
    <dbReference type="NCBI Taxonomy" id="1287681"/>
    <lineage>
        <taxon>Eukaryota</taxon>
        <taxon>Fungi</taxon>
        <taxon>Dikarya</taxon>
        <taxon>Ascomycota</taxon>
        <taxon>Pezizomycotina</taxon>
        <taxon>Sordariomycetes</taxon>
        <taxon>Xylariomycetidae</taxon>
        <taxon>Xylariales</taxon>
        <taxon>Diatrypaceae</taxon>
        <taxon>Eutypa</taxon>
    </lineage>
</organism>
<feature type="transmembrane region" description="Helical" evidence="7">
    <location>
        <begin position="12"/>
        <end position="30"/>
    </location>
</feature>
<dbReference type="PANTHER" id="PTHR33048">
    <property type="entry name" value="PTH11-LIKE INTEGRAL MEMBRANE PROTEIN (AFU_ORTHOLOGUE AFUA_5G11245)"/>
    <property type="match status" value="1"/>
</dbReference>
<comment type="subcellular location">
    <subcellularLocation>
        <location evidence="1">Membrane</location>
        <topology evidence="1">Multi-pass membrane protein</topology>
    </subcellularLocation>
</comment>